<evidence type="ECO:0000256" key="6">
    <source>
        <dbReference type="SAM" id="Phobius"/>
    </source>
</evidence>
<feature type="transmembrane region" description="Helical" evidence="6">
    <location>
        <begin position="42"/>
        <end position="59"/>
    </location>
</feature>
<gene>
    <name evidence="7" type="ORF">DSCA_36720</name>
</gene>
<evidence type="ECO:0000313" key="7">
    <source>
        <dbReference type="EMBL" id="BBO69742.1"/>
    </source>
</evidence>
<evidence type="ECO:0000256" key="1">
    <source>
        <dbReference type="ARBA" id="ARBA00004141"/>
    </source>
</evidence>
<dbReference type="PANTHER" id="PTHR30178">
    <property type="entry name" value="INNER MEMBRANE PROTEIN YAAH"/>
    <property type="match status" value="1"/>
</dbReference>
<dbReference type="KEGG" id="dalk:DSCA_36720"/>
<protein>
    <recommendedName>
        <fullName evidence="9">GPR1/FUN34/yaaH family protein</fullName>
    </recommendedName>
</protein>
<keyword evidence="8" id="KW-1185">Reference proteome</keyword>
<keyword evidence="4 6" id="KW-1133">Transmembrane helix</keyword>
<dbReference type="InterPro" id="IPR000791">
    <property type="entry name" value="Gpr1/Fun34/SatP-like"/>
</dbReference>
<dbReference type="Proteomes" id="UP000427906">
    <property type="component" value="Chromosome"/>
</dbReference>
<dbReference type="GO" id="GO:0016020">
    <property type="term" value="C:membrane"/>
    <property type="evidence" value="ECO:0007669"/>
    <property type="project" value="UniProtKB-SubCell"/>
</dbReference>
<comment type="similarity">
    <text evidence="2">Belongs to the acetate uptake transporter (AceTr) (TC 2.A.96) family.</text>
</comment>
<keyword evidence="5 6" id="KW-0472">Membrane</keyword>
<evidence type="ECO:0000256" key="3">
    <source>
        <dbReference type="ARBA" id="ARBA00022692"/>
    </source>
</evidence>
<dbReference type="RefSeq" id="WP_167527847.1">
    <property type="nucleotide sequence ID" value="NZ_AP021874.1"/>
</dbReference>
<evidence type="ECO:0000256" key="2">
    <source>
        <dbReference type="ARBA" id="ARBA00005587"/>
    </source>
</evidence>
<feature type="transmembrane region" description="Helical" evidence="6">
    <location>
        <begin position="156"/>
        <end position="177"/>
    </location>
</feature>
<accession>A0A5K7YJ97</accession>
<reference evidence="7 8" key="1">
    <citation type="submission" date="2019-11" db="EMBL/GenBank/DDBJ databases">
        <title>Comparative genomics of hydrocarbon-degrading Desulfosarcina strains.</title>
        <authorList>
            <person name="Watanabe M."/>
            <person name="Kojima H."/>
            <person name="Fukui M."/>
        </authorList>
    </citation>
    <scope>NUCLEOTIDE SEQUENCE [LARGE SCALE GENOMIC DNA]</scope>
    <source>
        <strain evidence="7 8">PL12</strain>
    </source>
</reference>
<feature type="transmembrane region" description="Helical" evidence="6">
    <location>
        <begin position="71"/>
        <end position="95"/>
    </location>
</feature>
<organism evidence="7 8">
    <name type="scientific">Desulfosarcina alkanivorans</name>
    <dbReference type="NCBI Taxonomy" id="571177"/>
    <lineage>
        <taxon>Bacteria</taxon>
        <taxon>Pseudomonadati</taxon>
        <taxon>Thermodesulfobacteriota</taxon>
        <taxon>Desulfobacteria</taxon>
        <taxon>Desulfobacterales</taxon>
        <taxon>Desulfosarcinaceae</taxon>
        <taxon>Desulfosarcina</taxon>
    </lineage>
</organism>
<dbReference type="Pfam" id="PF01184">
    <property type="entry name" value="Gpr1_Fun34_YaaH"/>
    <property type="match status" value="1"/>
</dbReference>
<evidence type="ECO:0008006" key="9">
    <source>
        <dbReference type="Google" id="ProtNLM"/>
    </source>
</evidence>
<proteinExistence type="inferred from homology"/>
<evidence type="ECO:0000256" key="5">
    <source>
        <dbReference type="ARBA" id="ARBA00023136"/>
    </source>
</evidence>
<dbReference type="InterPro" id="IPR047623">
    <property type="entry name" value="SatP"/>
</dbReference>
<evidence type="ECO:0000313" key="8">
    <source>
        <dbReference type="Proteomes" id="UP000427906"/>
    </source>
</evidence>
<dbReference type="EMBL" id="AP021874">
    <property type="protein sequence ID" value="BBO69742.1"/>
    <property type="molecule type" value="Genomic_DNA"/>
</dbReference>
<keyword evidence="3 6" id="KW-0812">Transmembrane</keyword>
<name>A0A5K7YJ97_9BACT</name>
<dbReference type="AlphaFoldDB" id="A0A5K7YJ97"/>
<dbReference type="PANTHER" id="PTHR30178:SF3">
    <property type="entry name" value="SUCCINATE-ACETATE_PROTON SYMPORTER SATP"/>
    <property type="match status" value="1"/>
</dbReference>
<feature type="transmembrane region" description="Helical" evidence="6">
    <location>
        <begin position="12"/>
        <end position="30"/>
    </location>
</feature>
<comment type="subcellular location">
    <subcellularLocation>
        <location evidence="1">Membrane</location>
        <topology evidence="1">Multi-pass membrane protein</topology>
    </subcellularLocation>
</comment>
<evidence type="ECO:0000256" key="4">
    <source>
        <dbReference type="ARBA" id="ARBA00022989"/>
    </source>
</evidence>
<sequence>MSQQEHGFANPSPQALTALSIACFIFFGLLTGRIGADSHLAVAIWLLGGFVAQFTAGVIELKEGNITGGNVMLLFGAFFMFVTGLLNAAEFICHANDIHWSATCDPYAWLCLSIILTVITPAYLVGSPVFLAALIFADIALWFLTLMKFKAVNPSFAAPIAAYCLLILGVLGLYLAAATVLNTVFKKAILPTGKAIVVVD</sequence>